<dbReference type="PANTHER" id="PTHR42971:SF1">
    <property type="entry name" value="TRNA (CYTIDINE(34)-2'-O)-METHYLTRANSFERASE"/>
    <property type="match status" value="1"/>
</dbReference>
<dbReference type="Gene3D" id="3.40.1280.10">
    <property type="match status" value="1"/>
</dbReference>
<comment type="function">
    <text evidence="6">Could methylate the ribose at the nucleotide 34 wobble position in tRNA.</text>
</comment>
<dbReference type="FunFam" id="3.40.1280.10:FF:000002">
    <property type="entry name" value="Peptidylprolyl isomerase"/>
    <property type="match status" value="1"/>
</dbReference>
<dbReference type="GO" id="GO:0008757">
    <property type="term" value="F:S-adenosylmethionine-dependent methyltransferase activity"/>
    <property type="evidence" value="ECO:0007669"/>
    <property type="project" value="UniProtKB-UniRule"/>
</dbReference>
<dbReference type="GO" id="GO:0005737">
    <property type="term" value="C:cytoplasm"/>
    <property type="evidence" value="ECO:0007669"/>
    <property type="project" value="UniProtKB-SubCell"/>
</dbReference>
<keyword evidence="4 6" id="KW-0949">S-adenosyl-L-methionine</keyword>
<dbReference type="GO" id="GO:0002130">
    <property type="term" value="P:wobble position ribose methylation"/>
    <property type="evidence" value="ECO:0007669"/>
    <property type="project" value="TreeGrafter"/>
</dbReference>
<dbReference type="PANTHER" id="PTHR42971">
    <property type="entry name" value="TRNA (CYTIDINE(34)-2'-O)-METHYLTRANSFERASE"/>
    <property type="match status" value="1"/>
</dbReference>
<dbReference type="RefSeq" id="WP_091476685.1">
    <property type="nucleotide sequence ID" value="NZ_FOIT01000008.1"/>
</dbReference>
<evidence type="ECO:0000313" key="10">
    <source>
        <dbReference type="Proteomes" id="UP000243605"/>
    </source>
</evidence>
<evidence type="ECO:0000256" key="7">
    <source>
        <dbReference type="PIRSR" id="PIRSR029256-1"/>
    </source>
</evidence>
<dbReference type="InterPro" id="IPR029026">
    <property type="entry name" value="tRNA_m1G_MTases_N"/>
</dbReference>
<dbReference type="EC" id="2.1.1.207" evidence="6"/>
<protein>
    <recommendedName>
        <fullName evidence="6">Putative tRNA (cytidine(34)-2'-O)-methyltransferase</fullName>
        <ecNumber evidence="6">2.1.1.207</ecNumber>
    </recommendedName>
    <alternativeName>
        <fullName evidence="6">tRNA (cytidine/uridine-2'-O-)-methyltransferase</fullName>
    </alternativeName>
</protein>
<accession>A0A662Z7Y6</accession>
<dbReference type="SUPFAM" id="SSF75217">
    <property type="entry name" value="alpha/beta knot"/>
    <property type="match status" value="1"/>
</dbReference>
<evidence type="ECO:0000259" key="8">
    <source>
        <dbReference type="Pfam" id="PF00588"/>
    </source>
</evidence>
<dbReference type="OrthoDB" id="9789043at2"/>
<gene>
    <name evidence="9" type="ORF">SAMN05192557_2063</name>
</gene>
<evidence type="ECO:0000256" key="2">
    <source>
        <dbReference type="ARBA" id="ARBA00022603"/>
    </source>
</evidence>
<dbReference type="GO" id="GO:0008175">
    <property type="term" value="F:tRNA methyltransferase activity"/>
    <property type="evidence" value="ECO:0007669"/>
    <property type="project" value="UniProtKB-UniRule"/>
</dbReference>
<proteinExistence type="inferred from homology"/>
<dbReference type="CDD" id="cd18094">
    <property type="entry name" value="SpoU-like_TrmL"/>
    <property type="match status" value="1"/>
</dbReference>
<feature type="binding site" evidence="6 7">
    <location>
        <position position="80"/>
    </location>
    <ligand>
        <name>S-adenosyl-L-methionine</name>
        <dbReference type="ChEBI" id="CHEBI:59789"/>
    </ligand>
</feature>
<feature type="domain" description="tRNA/rRNA methyltransferase SpoU type" evidence="8">
    <location>
        <begin position="4"/>
        <end position="146"/>
    </location>
</feature>
<reference evidence="9 10" key="1">
    <citation type="submission" date="2016-10" db="EMBL/GenBank/DDBJ databases">
        <authorList>
            <person name="Varghese N."/>
            <person name="Submissions S."/>
        </authorList>
    </citation>
    <scope>NUCLEOTIDE SEQUENCE [LARGE SCALE GENOMIC DNA]</scope>
    <source>
        <strain evidence="9 10">IBRC-M10081</strain>
    </source>
</reference>
<organism evidence="9 10">
    <name type="scientific">Aliicoccus persicus</name>
    <dbReference type="NCBI Taxonomy" id="930138"/>
    <lineage>
        <taxon>Bacteria</taxon>
        <taxon>Bacillati</taxon>
        <taxon>Bacillota</taxon>
        <taxon>Bacilli</taxon>
        <taxon>Bacillales</taxon>
        <taxon>Staphylococcaceae</taxon>
        <taxon>Aliicoccus</taxon>
    </lineage>
</organism>
<comment type="similarity">
    <text evidence="6">Belongs to the class IV-like SAM-binding methyltransferase superfamily. RNA methyltransferase TrmH family. TrmL subfamily.</text>
</comment>
<evidence type="ECO:0000313" key="9">
    <source>
        <dbReference type="EMBL" id="SEW19098.1"/>
    </source>
</evidence>
<dbReference type="AlphaFoldDB" id="A0A662Z7Y6"/>
<keyword evidence="2 6" id="KW-0489">Methyltransferase</keyword>
<dbReference type="InterPro" id="IPR001537">
    <property type="entry name" value="SpoU_MeTrfase"/>
</dbReference>
<comment type="subcellular location">
    <subcellularLocation>
        <location evidence="6">Cytoplasm</location>
    </subcellularLocation>
</comment>
<feature type="binding site" evidence="6 7">
    <location>
        <position position="126"/>
    </location>
    <ligand>
        <name>S-adenosyl-L-methionine</name>
        <dbReference type="ChEBI" id="CHEBI:59789"/>
    </ligand>
</feature>
<dbReference type="GO" id="GO:0042802">
    <property type="term" value="F:identical protein binding"/>
    <property type="evidence" value="ECO:0007669"/>
    <property type="project" value="UniProtKB-ARBA"/>
</dbReference>
<dbReference type="HAMAP" id="MF_01885">
    <property type="entry name" value="tRNA_methyltr_TrmL"/>
    <property type="match status" value="1"/>
</dbReference>
<dbReference type="EMBL" id="FOIT01000008">
    <property type="protein sequence ID" value="SEW19098.1"/>
    <property type="molecule type" value="Genomic_DNA"/>
</dbReference>
<keyword evidence="1 6" id="KW-0963">Cytoplasm</keyword>
<keyword evidence="10" id="KW-1185">Reference proteome</keyword>
<dbReference type="PIRSF" id="PIRSF029256">
    <property type="entry name" value="SpoU_TrmH_prd"/>
    <property type="match status" value="1"/>
</dbReference>
<name>A0A662Z7Y6_9STAP</name>
<keyword evidence="3 6" id="KW-0808">Transferase</keyword>
<comment type="catalytic activity">
    <reaction evidence="6">
        <text>cytidine(34) in tRNA + S-adenosyl-L-methionine = 2'-O-methylcytidine(34) in tRNA + S-adenosyl-L-homocysteine + H(+)</text>
        <dbReference type="Rhea" id="RHEA:43084"/>
        <dbReference type="Rhea" id="RHEA-COMP:10331"/>
        <dbReference type="Rhea" id="RHEA-COMP:10332"/>
        <dbReference type="ChEBI" id="CHEBI:15378"/>
        <dbReference type="ChEBI" id="CHEBI:57856"/>
        <dbReference type="ChEBI" id="CHEBI:59789"/>
        <dbReference type="ChEBI" id="CHEBI:74495"/>
        <dbReference type="ChEBI" id="CHEBI:82748"/>
        <dbReference type="EC" id="2.1.1.207"/>
    </reaction>
</comment>
<feature type="binding site" evidence="6 7">
    <location>
        <position position="105"/>
    </location>
    <ligand>
        <name>S-adenosyl-L-methionine</name>
        <dbReference type="ChEBI" id="CHEBI:59789"/>
    </ligand>
</feature>
<keyword evidence="5 6" id="KW-0819">tRNA processing</keyword>
<comment type="catalytic activity">
    <reaction evidence="6">
        <text>5-carboxymethylaminomethyluridine(34) in tRNA(Leu) + S-adenosyl-L-methionine = 5-carboxymethylaminomethyl-2'-O-methyluridine(34) in tRNA(Leu) + S-adenosyl-L-homocysteine + H(+)</text>
        <dbReference type="Rhea" id="RHEA:43088"/>
        <dbReference type="Rhea" id="RHEA-COMP:10333"/>
        <dbReference type="Rhea" id="RHEA-COMP:10334"/>
        <dbReference type="ChEBI" id="CHEBI:15378"/>
        <dbReference type="ChEBI" id="CHEBI:57856"/>
        <dbReference type="ChEBI" id="CHEBI:59789"/>
        <dbReference type="ChEBI" id="CHEBI:74508"/>
        <dbReference type="ChEBI" id="CHEBI:74511"/>
        <dbReference type="EC" id="2.1.1.207"/>
    </reaction>
</comment>
<feature type="binding site" evidence="6 7">
    <location>
        <position position="134"/>
    </location>
    <ligand>
        <name>S-adenosyl-L-methionine</name>
        <dbReference type="ChEBI" id="CHEBI:59789"/>
    </ligand>
</feature>
<dbReference type="Pfam" id="PF00588">
    <property type="entry name" value="SpoU_methylase"/>
    <property type="match status" value="1"/>
</dbReference>
<dbReference type="Proteomes" id="UP000243605">
    <property type="component" value="Unassembled WGS sequence"/>
</dbReference>
<evidence type="ECO:0000256" key="4">
    <source>
        <dbReference type="ARBA" id="ARBA00022691"/>
    </source>
</evidence>
<dbReference type="InterPro" id="IPR016914">
    <property type="entry name" value="TrmL"/>
</dbReference>
<sequence>MPNHIVLYQPEIPWNTGNIGRSCLAAGATLHLIHPLGFDIDEKSVRRAGLDYWQHVHVVEHDNVDAFFTATKGTGHYYLLTRFGQKNYSTLDYSDDSQDHYFIFGNETSGLPDCIKEKYKDTALRIPMHESVRSLNLANTAILLLYEALRQQGYPNIK</sequence>
<dbReference type="GO" id="GO:0003723">
    <property type="term" value="F:RNA binding"/>
    <property type="evidence" value="ECO:0007669"/>
    <property type="project" value="InterPro"/>
</dbReference>
<dbReference type="InterPro" id="IPR029028">
    <property type="entry name" value="Alpha/beta_knot_MTases"/>
</dbReference>
<dbReference type="NCBIfam" id="TIGR00185">
    <property type="entry name" value="tRNA_yibK_trmL"/>
    <property type="match status" value="1"/>
</dbReference>
<evidence type="ECO:0000256" key="3">
    <source>
        <dbReference type="ARBA" id="ARBA00022679"/>
    </source>
</evidence>
<evidence type="ECO:0000256" key="5">
    <source>
        <dbReference type="ARBA" id="ARBA00022694"/>
    </source>
</evidence>
<evidence type="ECO:0000256" key="1">
    <source>
        <dbReference type="ARBA" id="ARBA00022490"/>
    </source>
</evidence>
<evidence type="ECO:0000256" key="6">
    <source>
        <dbReference type="HAMAP-Rule" id="MF_01885"/>
    </source>
</evidence>